<keyword evidence="3 7" id="KW-0812">Transmembrane</keyword>
<dbReference type="InterPro" id="IPR002898">
    <property type="entry name" value="MotA_ExbB_proton_chnl"/>
</dbReference>
<protein>
    <submittedName>
        <fullName evidence="9">MotA/TolQ/ExbB proton channel family protein</fullName>
    </submittedName>
</protein>
<keyword evidence="4 7" id="KW-1133">Transmembrane helix</keyword>
<feature type="transmembrane region" description="Helical" evidence="7">
    <location>
        <begin position="170"/>
        <end position="191"/>
    </location>
</feature>
<keyword evidence="10" id="KW-1185">Reference proteome</keyword>
<dbReference type="InterPro" id="IPR050790">
    <property type="entry name" value="ExbB/TolQ_transport"/>
</dbReference>
<dbReference type="Proteomes" id="UP001597128">
    <property type="component" value="Unassembled WGS sequence"/>
</dbReference>
<keyword evidence="2" id="KW-1003">Cell membrane</keyword>
<dbReference type="RefSeq" id="WP_379055375.1">
    <property type="nucleotide sequence ID" value="NZ_JBHTKB010000001.1"/>
</dbReference>
<evidence type="ECO:0000256" key="2">
    <source>
        <dbReference type="ARBA" id="ARBA00022475"/>
    </source>
</evidence>
<evidence type="ECO:0000256" key="4">
    <source>
        <dbReference type="ARBA" id="ARBA00022989"/>
    </source>
</evidence>
<dbReference type="PANTHER" id="PTHR30625">
    <property type="entry name" value="PROTEIN TOLQ"/>
    <property type="match status" value="1"/>
</dbReference>
<evidence type="ECO:0000313" key="9">
    <source>
        <dbReference type="EMBL" id="MFD0912440.1"/>
    </source>
</evidence>
<feature type="transmembrane region" description="Helical" evidence="7">
    <location>
        <begin position="123"/>
        <end position="150"/>
    </location>
</feature>
<keyword evidence="5 7" id="KW-0472">Membrane</keyword>
<comment type="similarity">
    <text evidence="6">Belongs to the exbB/tolQ family.</text>
</comment>
<reference evidence="10" key="1">
    <citation type="journal article" date="2019" name="Int. J. Syst. Evol. Microbiol.">
        <title>The Global Catalogue of Microorganisms (GCM) 10K type strain sequencing project: providing services to taxonomists for standard genome sequencing and annotation.</title>
        <authorList>
            <consortium name="The Broad Institute Genomics Platform"/>
            <consortium name="The Broad Institute Genome Sequencing Center for Infectious Disease"/>
            <person name="Wu L."/>
            <person name="Ma J."/>
        </authorList>
    </citation>
    <scope>NUCLEOTIDE SEQUENCE [LARGE SCALE GENOMIC DNA]</scope>
    <source>
        <strain evidence="10">CCUG 58412</strain>
    </source>
</reference>
<proteinExistence type="inferred from homology"/>
<dbReference type="Pfam" id="PF01618">
    <property type="entry name" value="MotA_ExbB"/>
    <property type="match status" value="1"/>
</dbReference>
<name>A0ABW3F675_9PROT</name>
<keyword evidence="6" id="KW-0813">Transport</keyword>
<comment type="subcellular location">
    <subcellularLocation>
        <location evidence="1">Cell membrane</location>
        <topology evidence="1">Multi-pass membrane protein</topology>
    </subcellularLocation>
    <subcellularLocation>
        <location evidence="6">Membrane</location>
        <topology evidence="6">Multi-pass membrane protein</topology>
    </subcellularLocation>
</comment>
<feature type="domain" description="MotA/TolQ/ExbB proton channel" evidence="8">
    <location>
        <begin position="96"/>
        <end position="202"/>
    </location>
</feature>
<evidence type="ECO:0000259" key="8">
    <source>
        <dbReference type="Pfam" id="PF01618"/>
    </source>
</evidence>
<dbReference type="EMBL" id="JBHTKB010000001">
    <property type="protein sequence ID" value="MFD0912440.1"/>
    <property type="molecule type" value="Genomic_DNA"/>
</dbReference>
<gene>
    <name evidence="9" type="ORF">ACFQ1Z_02665</name>
</gene>
<evidence type="ECO:0000313" key="10">
    <source>
        <dbReference type="Proteomes" id="UP001597128"/>
    </source>
</evidence>
<evidence type="ECO:0000256" key="6">
    <source>
        <dbReference type="RuleBase" id="RU004057"/>
    </source>
</evidence>
<feature type="transmembrane region" description="Helical" evidence="7">
    <location>
        <begin position="12"/>
        <end position="34"/>
    </location>
</feature>
<evidence type="ECO:0000256" key="3">
    <source>
        <dbReference type="ARBA" id="ARBA00022692"/>
    </source>
</evidence>
<evidence type="ECO:0000256" key="5">
    <source>
        <dbReference type="ARBA" id="ARBA00023136"/>
    </source>
</evidence>
<dbReference type="PANTHER" id="PTHR30625:SF3">
    <property type="entry name" value="TOL-PAL SYSTEM PROTEIN TOLQ"/>
    <property type="match status" value="1"/>
</dbReference>
<sequence length="249" mass="26692">MFSLETYQSASPVVLGVLITLLIASGVTWTIILAKSFQVWLIRKQNVKFRAAFWGAKSLQEAATLEGHNGPAYRVAQVGFETLKDLDVESADDLRHSGDRQEVLERALRQQIQKERVLREAGLVVLASIGSTAPFVGLLGTVWGIMHALTDISKLGTASLEVVAGPIGEALVATAIGIAVAVPAVLAYNFFLRRLKTSSNNLDDFAEDLIKVSRRVTFKKPADASKPGEFVSSASASASVVRNLKGATA</sequence>
<comment type="caution">
    <text evidence="9">The sequence shown here is derived from an EMBL/GenBank/DDBJ whole genome shotgun (WGS) entry which is preliminary data.</text>
</comment>
<accession>A0ABW3F675</accession>
<evidence type="ECO:0000256" key="7">
    <source>
        <dbReference type="SAM" id="Phobius"/>
    </source>
</evidence>
<organism evidence="9 10">
    <name type="scientific">Methylophilus luteus</name>
    <dbReference type="NCBI Taxonomy" id="640108"/>
    <lineage>
        <taxon>Bacteria</taxon>
        <taxon>Pseudomonadati</taxon>
        <taxon>Pseudomonadota</taxon>
        <taxon>Betaproteobacteria</taxon>
        <taxon>Nitrosomonadales</taxon>
        <taxon>Methylophilaceae</taxon>
        <taxon>Methylophilus</taxon>
    </lineage>
</organism>
<keyword evidence="6" id="KW-0653">Protein transport</keyword>
<evidence type="ECO:0000256" key="1">
    <source>
        <dbReference type="ARBA" id="ARBA00004651"/>
    </source>
</evidence>